<name>A0ABW0ZXC1_9ACTN</name>
<keyword evidence="2" id="KW-1185">Reference proteome</keyword>
<proteinExistence type="predicted"/>
<evidence type="ECO:0000313" key="2">
    <source>
        <dbReference type="Proteomes" id="UP001596074"/>
    </source>
</evidence>
<gene>
    <name evidence="1" type="ORF">ACFPZN_19765</name>
</gene>
<comment type="caution">
    <text evidence="1">The sequence shown here is derived from an EMBL/GenBank/DDBJ whole genome shotgun (WGS) entry which is preliminary data.</text>
</comment>
<protein>
    <submittedName>
        <fullName evidence="1">Uncharacterized protein</fullName>
    </submittedName>
</protein>
<reference evidence="2" key="1">
    <citation type="journal article" date="2019" name="Int. J. Syst. Evol. Microbiol.">
        <title>The Global Catalogue of Microorganisms (GCM) 10K type strain sequencing project: providing services to taxonomists for standard genome sequencing and annotation.</title>
        <authorList>
            <consortium name="The Broad Institute Genomics Platform"/>
            <consortium name="The Broad Institute Genome Sequencing Center for Infectious Disease"/>
            <person name="Wu L."/>
            <person name="Ma J."/>
        </authorList>
    </citation>
    <scope>NUCLEOTIDE SEQUENCE [LARGE SCALE GENOMIC DNA]</scope>
    <source>
        <strain evidence="2">KCTC 42087</strain>
    </source>
</reference>
<evidence type="ECO:0000313" key="1">
    <source>
        <dbReference type="EMBL" id="MFC5747871.1"/>
    </source>
</evidence>
<dbReference type="Proteomes" id="UP001596074">
    <property type="component" value="Unassembled WGS sequence"/>
</dbReference>
<organism evidence="1 2">
    <name type="scientific">Actinomadura rugatobispora</name>
    <dbReference type="NCBI Taxonomy" id="1994"/>
    <lineage>
        <taxon>Bacteria</taxon>
        <taxon>Bacillati</taxon>
        <taxon>Actinomycetota</taxon>
        <taxon>Actinomycetes</taxon>
        <taxon>Streptosporangiales</taxon>
        <taxon>Thermomonosporaceae</taxon>
        <taxon>Actinomadura</taxon>
    </lineage>
</organism>
<sequence>MSAEARPAAPPSGFQSAMREVSADPVAFQDYATVAGWGDGLPLVPPTPDRVARFLRTAHADPDQVVVDGVPPLGAPCTMEKLAINAIMAGAPADSMPLLVAAMRAMDAPDFELHSLNATTGSVVPLLLVNGPVRAQLDLPHGAGCLGGVAGSAPAIGRALRLVMRNVGGQKVGVTSQSTFGQPGRVAGIVFGEWEERSPWAPLAERRGHTGSAVTAYGAMGTLNVCDVLAQTGEELVSIIGRSMAVPGANGFLSGTAFSEVLVLINPTWAEVIGRDHPDIADLQRRLWELASLPLSDWPRRYHEPIEQRGRVRNGRVHLVQDPDQVLIAVAGGEGALHATVIHSWGATLTTTRPVVTPSSVESPG</sequence>
<dbReference type="RefSeq" id="WP_378283498.1">
    <property type="nucleotide sequence ID" value="NZ_JBHSON010000026.1"/>
</dbReference>
<accession>A0ABW0ZXC1</accession>
<dbReference type="EMBL" id="JBHSON010000026">
    <property type="protein sequence ID" value="MFC5747871.1"/>
    <property type="molecule type" value="Genomic_DNA"/>
</dbReference>